<gene>
    <name evidence="1" type="ORF">MM236_00900</name>
</gene>
<organism evidence="1 2">
    <name type="scientific">Belliella calami</name>
    <dbReference type="NCBI Taxonomy" id="2923436"/>
    <lineage>
        <taxon>Bacteria</taxon>
        <taxon>Pseudomonadati</taxon>
        <taxon>Bacteroidota</taxon>
        <taxon>Cytophagia</taxon>
        <taxon>Cytophagales</taxon>
        <taxon>Cyclobacteriaceae</taxon>
        <taxon>Belliella</taxon>
    </lineage>
</organism>
<proteinExistence type="predicted"/>
<dbReference type="EMBL" id="JAKZGS010000001">
    <property type="protein sequence ID" value="MCH7396518.1"/>
    <property type="molecule type" value="Genomic_DNA"/>
</dbReference>
<dbReference type="Proteomes" id="UP001165488">
    <property type="component" value="Unassembled WGS sequence"/>
</dbReference>
<dbReference type="RefSeq" id="WP_241273039.1">
    <property type="nucleotide sequence ID" value="NZ_JAKZGS010000001.1"/>
</dbReference>
<name>A0ABS9UJW2_9BACT</name>
<accession>A0ABS9UJW2</accession>
<reference evidence="1" key="1">
    <citation type="submission" date="2022-03" db="EMBL/GenBank/DDBJ databases">
        <title>De novo assembled genomes of Belliella spp. (Cyclobacteriaceae) strains.</title>
        <authorList>
            <person name="Szabo A."/>
            <person name="Korponai K."/>
            <person name="Felfoldi T."/>
        </authorList>
    </citation>
    <scope>NUCLEOTIDE SEQUENCE</scope>
    <source>
        <strain evidence="1">DSM 107340</strain>
    </source>
</reference>
<keyword evidence="2" id="KW-1185">Reference proteome</keyword>
<protein>
    <submittedName>
        <fullName evidence="1">Uncharacterized protein</fullName>
    </submittedName>
</protein>
<comment type="caution">
    <text evidence="1">The sequence shown here is derived from an EMBL/GenBank/DDBJ whole genome shotgun (WGS) entry which is preliminary data.</text>
</comment>
<sequence length="272" mass="32019">MKKIIKNLLSKNGIQILKGYPFEFNSTTDFRELKFKLNCPLEAWYRSKTDCFIVDVDLQNLLDLDFFEGFWKTAIDQYENGGFSKALESFKEYYSKCQFENVADRIGITPYKDWHFLSPWYYVEPWEAVSPESAFERNFNMMVNETKKYGFENYKIDFGHKSFGPLVDELVELELKRLVGIYNSIKKYGLIENSKLIKGKIFVANDQVKVRPGDGWHRVFGCLSNSFNRVPMKFNKLNSIVRREDVRYWPSVNAGLYSKNEALMVFDNLFSK</sequence>
<evidence type="ECO:0000313" key="2">
    <source>
        <dbReference type="Proteomes" id="UP001165488"/>
    </source>
</evidence>
<evidence type="ECO:0000313" key="1">
    <source>
        <dbReference type="EMBL" id="MCH7396518.1"/>
    </source>
</evidence>